<gene>
    <name evidence="1" type="ORF">CapoNPV_091</name>
</gene>
<dbReference type="KEGG" id="vg:27924315"/>
<name>A0A172WZG6_9ABAC</name>
<dbReference type="RefSeq" id="YP_009255348.1">
    <property type="nucleotide sequence ID" value="NC_030240.1"/>
</dbReference>
<reference evidence="1 2" key="1">
    <citation type="journal article" date="2016" name="PLoS ONE">
        <title>Genome Sequencing and Analysis of Catopsilia pomona nucleopolyhedrovirus: A Distinct Species in Group I Alphabaculovirus.</title>
        <authorList>
            <person name="Wang J."/>
            <person name="Zhu Z."/>
            <person name="Zhang L."/>
            <person name="Hou D."/>
            <person name="Wang M."/>
            <person name="Arif B."/>
            <person name="Kou Z."/>
            <person name="Wang H."/>
            <person name="Deng F."/>
            <person name="Hu Z."/>
        </authorList>
    </citation>
    <scope>NUCLEOTIDE SEQUENCE [LARGE SCALE GENOMIC DNA]</scope>
    <source>
        <strain evidence="1">416</strain>
    </source>
</reference>
<evidence type="ECO:0000313" key="2">
    <source>
        <dbReference type="Proteomes" id="UP000203996"/>
    </source>
</evidence>
<accession>A0A172WZG6</accession>
<keyword evidence="2" id="KW-1185">Reference proteome</keyword>
<sequence length="127" mass="14189">MMNELRNICVNAGKNFVCRRIVVDAQSISFRFYCNAAAAVGNEQNDAEAVHNIEINGLKNGNEYICKGKIISTKNNSVQCVNDKIVKDGKLIVHVGNCVDFILLQFRNYKNINSPTLNVNVYIDYAS</sequence>
<protein>
    <submittedName>
        <fullName evidence="1">ORF-91</fullName>
    </submittedName>
</protein>
<dbReference type="EMBL" id="KU565883">
    <property type="protein sequence ID" value="ANF29739.1"/>
    <property type="molecule type" value="Genomic_DNA"/>
</dbReference>
<dbReference type="GeneID" id="27924315"/>
<dbReference type="OrthoDB" id="18821at10239"/>
<dbReference type="Pfam" id="PF17577">
    <property type="entry name" value="ETM"/>
    <property type="match status" value="1"/>
</dbReference>
<organism evidence="1 2">
    <name type="scientific">Catopsilia pomona nucleopolyhedrovirus</name>
    <dbReference type="NCBI Taxonomy" id="1850906"/>
    <lineage>
        <taxon>Viruses</taxon>
        <taxon>Viruses incertae sedis</taxon>
        <taxon>Naldaviricetes</taxon>
        <taxon>Lefavirales</taxon>
        <taxon>Baculoviridae</taxon>
        <taxon>Alphabaculovirus</taxon>
        <taxon>Alphabaculovirus capomonae</taxon>
    </lineage>
</organism>
<dbReference type="InterPro" id="IPR035147">
    <property type="entry name" value="ETM"/>
</dbReference>
<proteinExistence type="predicted"/>
<evidence type="ECO:0000313" key="1">
    <source>
        <dbReference type="EMBL" id="ANF29739.1"/>
    </source>
</evidence>
<dbReference type="Proteomes" id="UP000203996">
    <property type="component" value="Segment"/>
</dbReference>